<feature type="domain" description="Galectin" evidence="3">
    <location>
        <begin position="1"/>
        <end position="123"/>
    </location>
</feature>
<protein>
    <recommendedName>
        <fullName evidence="2">Galectin</fullName>
    </recommendedName>
</protein>
<gene>
    <name evidence="4" type="ORF">LAZ67_16001121</name>
</gene>
<dbReference type="PANTHER" id="PTHR11346">
    <property type="entry name" value="GALECTIN"/>
    <property type="match status" value="1"/>
</dbReference>
<name>A0ABY6LFX0_9ARAC</name>
<evidence type="ECO:0000313" key="4">
    <source>
        <dbReference type="EMBL" id="UYV78375.1"/>
    </source>
</evidence>
<sequence length="143" mass="15966">MESPFKSLQPPTAAREIFCFSISLQATNSDIALFLSPIYNPGPPRVARNSLQAGQWGAEESQSNLFPFSPSQEYDILILCEADHFKIAVNNQHFTEFSYRLPLSTITHINIQGDTSINSIKFETQLLRIPGVGPLLRSINRVS</sequence>
<evidence type="ECO:0000256" key="2">
    <source>
        <dbReference type="RuleBase" id="RU102079"/>
    </source>
</evidence>
<organism evidence="4 5">
    <name type="scientific">Cordylochernes scorpioides</name>
    <dbReference type="NCBI Taxonomy" id="51811"/>
    <lineage>
        <taxon>Eukaryota</taxon>
        <taxon>Metazoa</taxon>
        <taxon>Ecdysozoa</taxon>
        <taxon>Arthropoda</taxon>
        <taxon>Chelicerata</taxon>
        <taxon>Arachnida</taxon>
        <taxon>Pseudoscorpiones</taxon>
        <taxon>Cheliferoidea</taxon>
        <taxon>Chernetidae</taxon>
        <taxon>Cordylochernes</taxon>
    </lineage>
</organism>
<accession>A0ABY6LFX0</accession>
<reference evidence="4 5" key="1">
    <citation type="submission" date="2022-01" db="EMBL/GenBank/DDBJ databases">
        <title>A chromosomal length assembly of Cordylochernes scorpioides.</title>
        <authorList>
            <person name="Zeh D."/>
            <person name="Zeh J."/>
        </authorList>
    </citation>
    <scope>NUCLEOTIDE SEQUENCE [LARGE SCALE GENOMIC DNA]</scope>
    <source>
        <strain evidence="4">IN4F17</strain>
        <tissue evidence="4">Whole Body</tissue>
    </source>
</reference>
<proteinExistence type="predicted"/>
<dbReference type="SMART" id="SM00276">
    <property type="entry name" value="GLECT"/>
    <property type="match status" value="1"/>
</dbReference>
<dbReference type="CDD" id="cd00070">
    <property type="entry name" value="GLECT"/>
    <property type="match status" value="1"/>
</dbReference>
<evidence type="ECO:0000259" key="3">
    <source>
        <dbReference type="PROSITE" id="PS51304"/>
    </source>
</evidence>
<keyword evidence="1 2" id="KW-0430">Lectin</keyword>
<dbReference type="Proteomes" id="UP001235939">
    <property type="component" value="Chromosome 16"/>
</dbReference>
<evidence type="ECO:0000313" key="5">
    <source>
        <dbReference type="Proteomes" id="UP001235939"/>
    </source>
</evidence>
<dbReference type="InterPro" id="IPR013320">
    <property type="entry name" value="ConA-like_dom_sf"/>
</dbReference>
<dbReference type="PANTHER" id="PTHR11346:SF176">
    <property type="entry name" value="32 KDA BETA-GALACTOSIDE-BINDING LECTIN LEC-3"/>
    <property type="match status" value="1"/>
</dbReference>
<dbReference type="Pfam" id="PF00337">
    <property type="entry name" value="Gal-bind_lectin"/>
    <property type="match status" value="1"/>
</dbReference>
<keyword evidence="5" id="KW-1185">Reference proteome</keyword>
<dbReference type="Gene3D" id="2.60.120.200">
    <property type="match status" value="1"/>
</dbReference>
<dbReference type="EMBL" id="CP092878">
    <property type="protein sequence ID" value="UYV78375.1"/>
    <property type="molecule type" value="Genomic_DNA"/>
</dbReference>
<evidence type="ECO:0000256" key="1">
    <source>
        <dbReference type="ARBA" id="ARBA00022734"/>
    </source>
</evidence>
<dbReference type="PROSITE" id="PS51304">
    <property type="entry name" value="GALECTIN"/>
    <property type="match status" value="1"/>
</dbReference>
<dbReference type="SMART" id="SM00908">
    <property type="entry name" value="Gal-bind_lectin"/>
    <property type="match status" value="1"/>
</dbReference>
<dbReference type="InterPro" id="IPR044156">
    <property type="entry name" value="Galectin-like"/>
</dbReference>
<dbReference type="InterPro" id="IPR001079">
    <property type="entry name" value="Galectin_CRD"/>
</dbReference>
<dbReference type="SUPFAM" id="SSF49899">
    <property type="entry name" value="Concanavalin A-like lectins/glucanases"/>
    <property type="match status" value="1"/>
</dbReference>